<comment type="subcellular location">
    <subcellularLocation>
        <location evidence="1">Membrane</location>
        <topology evidence="1">Multi-pass membrane protein</topology>
    </subcellularLocation>
</comment>
<organism evidence="11 12">
    <name type="scientific">Papiliotrema laurentii</name>
    <name type="common">Cryptococcus laurentii</name>
    <dbReference type="NCBI Taxonomy" id="5418"/>
    <lineage>
        <taxon>Eukaryota</taxon>
        <taxon>Fungi</taxon>
        <taxon>Dikarya</taxon>
        <taxon>Basidiomycota</taxon>
        <taxon>Agaricomycotina</taxon>
        <taxon>Tremellomycetes</taxon>
        <taxon>Tremellales</taxon>
        <taxon>Rhynchogastremaceae</taxon>
        <taxon>Papiliotrema</taxon>
    </lineage>
</organism>
<dbReference type="SUPFAM" id="SSF54631">
    <property type="entry name" value="CBS-domain pair"/>
    <property type="match status" value="1"/>
</dbReference>
<dbReference type="InterPro" id="IPR044751">
    <property type="entry name" value="Ion_transp-like_CBS"/>
</dbReference>
<proteinExistence type="predicted"/>
<evidence type="ECO:0000256" key="4">
    <source>
        <dbReference type="ARBA" id="ARBA00022989"/>
    </source>
</evidence>
<evidence type="ECO:0000256" key="2">
    <source>
        <dbReference type="ARBA" id="ARBA00022692"/>
    </source>
</evidence>
<evidence type="ECO:0000256" key="5">
    <source>
        <dbReference type="ARBA" id="ARBA00023136"/>
    </source>
</evidence>
<dbReference type="PANTHER" id="PTHR12064">
    <property type="entry name" value="METAL TRANSPORTER CNNM"/>
    <property type="match status" value="1"/>
</dbReference>
<protein>
    <recommendedName>
        <fullName evidence="13">DUF21-domain-containing protein</fullName>
    </recommendedName>
</protein>
<dbReference type="GO" id="GO:0010960">
    <property type="term" value="P:magnesium ion homeostasis"/>
    <property type="evidence" value="ECO:0007669"/>
    <property type="project" value="InterPro"/>
</dbReference>
<keyword evidence="4 7" id="KW-1133">Transmembrane helix</keyword>
<comment type="caution">
    <text evidence="11">The sequence shown here is derived from an EMBL/GenBank/DDBJ whole genome shotgun (WGS) entry which is preliminary data.</text>
</comment>
<dbReference type="CDD" id="cd04590">
    <property type="entry name" value="CBS_pair_CorC_HlyC_assoc"/>
    <property type="match status" value="1"/>
</dbReference>
<sequence length="399" mass="43221">MTHVVDVDILRLLFLKRNSVRVVSDHIESFSHPMVQDTASLVEAMAGSKSSKNHVHVSPSDPLFGWYITVIVALVLLGGVFSGLTLGLMGLDSVNLQVLSQAGTPSERRRAPKVLELIKAGRHTMLVVLLLGNTLANTSLPIFLDAIVGGGWIAVLGSTALEAIANHRILPQSICNRHGLAIGATFAPLVRALMLVTYPISKPIGLLLDHMLGSHDEGVTYRKAELKTFVSLGVEDKLADDEIAILGSVLEFSGKVVGDIMTPREDIFALSAERIVDEELVSEILRKGHSRIPVYEPSSPGAYIIRSLVGYDTSDLKPASVFVSQALPQCPPDLPLLEAMTYFQTGQSHILLVTTAPGEDRGAVGVVTLEDVVEELIGKEIIDETDQYVDIHRYALFVR</sequence>
<feature type="domain" description="CBS" evidence="9">
    <location>
        <begin position="323"/>
        <end position="384"/>
    </location>
</feature>
<dbReference type="InterPro" id="IPR000644">
    <property type="entry name" value="CBS_dom"/>
</dbReference>
<feature type="domain" description="CNNM transmembrane" evidence="10">
    <location>
        <begin position="60"/>
        <end position="242"/>
    </location>
</feature>
<dbReference type="Pfam" id="PF00571">
    <property type="entry name" value="CBS"/>
    <property type="match status" value="1"/>
</dbReference>
<evidence type="ECO:0000256" key="3">
    <source>
        <dbReference type="ARBA" id="ARBA00022737"/>
    </source>
</evidence>
<keyword evidence="6" id="KW-0129">CBS domain</keyword>
<evidence type="ECO:0000256" key="1">
    <source>
        <dbReference type="ARBA" id="ARBA00004141"/>
    </source>
</evidence>
<dbReference type="AlphaFoldDB" id="A0AAD9FUP0"/>
<dbReference type="InterPro" id="IPR046342">
    <property type="entry name" value="CBS_dom_sf"/>
</dbReference>
<reference evidence="11" key="1">
    <citation type="submission" date="2023-02" db="EMBL/GenBank/DDBJ databases">
        <title>Identification and recombinant expression of a fungal hydrolase from Papiliotrema laurentii that hydrolyzes apple cutin and clears colloidal polyester polyurethane.</title>
        <authorList>
            <consortium name="DOE Joint Genome Institute"/>
            <person name="Roman V.A."/>
            <person name="Bojanowski C."/>
            <person name="Crable B.R."/>
            <person name="Wagner D.N."/>
            <person name="Hung C.S."/>
            <person name="Nadeau L.J."/>
            <person name="Schratz L."/>
            <person name="Haridas S."/>
            <person name="Pangilinan J."/>
            <person name="Lipzen A."/>
            <person name="Na H."/>
            <person name="Yan M."/>
            <person name="Ng V."/>
            <person name="Grigoriev I.V."/>
            <person name="Spatafora J.W."/>
            <person name="Barlow D."/>
            <person name="Biffinger J."/>
            <person name="Kelley-Loughnane N."/>
            <person name="Varaljay V.A."/>
            <person name="Crookes-Goodson W.J."/>
        </authorList>
    </citation>
    <scope>NUCLEOTIDE SEQUENCE</scope>
    <source>
        <strain evidence="11">5307AH</strain>
    </source>
</reference>
<dbReference type="Pfam" id="PF01595">
    <property type="entry name" value="CNNM"/>
    <property type="match status" value="1"/>
</dbReference>
<keyword evidence="5 7" id="KW-0472">Membrane</keyword>
<feature type="transmembrane region" description="Helical" evidence="8">
    <location>
        <begin position="64"/>
        <end position="91"/>
    </location>
</feature>
<dbReference type="EMBL" id="JAODAN010000002">
    <property type="protein sequence ID" value="KAK1926456.1"/>
    <property type="molecule type" value="Genomic_DNA"/>
</dbReference>
<dbReference type="Proteomes" id="UP001182556">
    <property type="component" value="Unassembled WGS sequence"/>
</dbReference>
<keyword evidence="12" id="KW-1185">Reference proteome</keyword>
<evidence type="ECO:0000313" key="12">
    <source>
        <dbReference type="Proteomes" id="UP001182556"/>
    </source>
</evidence>
<evidence type="ECO:0000259" key="10">
    <source>
        <dbReference type="PROSITE" id="PS51846"/>
    </source>
</evidence>
<evidence type="ECO:0000256" key="8">
    <source>
        <dbReference type="SAM" id="Phobius"/>
    </source>
</evidence>
<dbReference type="GO" id="GO:0005737">
    <property type="term" value="C:cytoplasm"/>
    <property type="evidence" value="ECO:0007669"/>
    <property type="project" value="TreeGrafter"/>
</dbReference>
<evidence type="ECO:0000256" key="7">
    <source>
        <dbReference type="PROSITE-ProRule" id="PRU01193"/>
    </source>
</evidence>
<feature type="transmembrane region" description="Helical" evidence="8">
    <location>
        <begin position="142"/>
        <end position="166"/>
    </location>
</feature>
<gene>
    <name evidence="11" type="ORF">DB88DRAFT_481900</name>
</gene>
<dbReference type="PANTHER" id="PTHR12064:SF97">
    <property type="entry name" value="METAL TRANSPORTER CNNM-5"/>
    <property type="match status" value="1"/>
</dbReference>
<dbReference type="InterPro" id="IPR045095">
    <property type="entry name" value="ACDP"/>
</dbReference>
<dbReference type="PROSITE" id="PS51846">
    <property type="entry name" value="CNNM"/>
    <property type="match status" value="1"/>
</dbReference>
<accession>A0AAD9FUP0</accession>
<evidence type="ECO:0008006" key="13">
    <source>
        <dbReference type="Google" id="ProtNLM"/>
    </source>
</evidence>
<evidence type="ECO:0000259" key="9">
    <source>
        <dbReference type="PROSITE" id="PS51371"/>
    </source>
</evidence>
<feature type="transmembrane region" description="Helical" evidence="8">
    <location>
        <begin position="178"/>
        <end position="200"/>
    </location>
</feature>
<dbReference type="PROSITE" id="PS51371">
    <property type="entry name" value="CBS"/>
    <property type="match status" value="1"/>
</dbReference>
<dbReference type="GO" id="GO:0016020">
    <property type="term" value="C:membrane"/>
    <property type="evidence" value="ECO:0007669"/>
    <property type="project" value="UniProtKB-SubCell"/>
</dbReference>
<dbReference type="Gene3D" id="3.10.580.10">
    <property type="entry name" value="CBS-domain"/>
    <property type="match status" value="1"/>
</dbReference>
<name>A0AAD9FUP0_PAPLA</name>
<evidence type="ECO:0000313" key="11">
    <source>
        <dbReference type="EMBL" id="KAK1926456.1"/>
    </source>
</evidence>
<keyword evidence="2 7" id="KW-0812">Transmembrane</keyword>
<dbReference type="GO" id="GO:0030026">
    <property type="term" value="P:intracellular manganese ion homeostasis"/>
    <property type="evidence" value="ECO:0007669"/>
    <property type="project" value="TreeGrafter"/>
</dbReference>
<dbReference type="FunFam" id="3.10.580.10:FF:000006">
    <property type="entry name" value="DUF21 and CBS domain protein"/>
    <property type="match status" value="1"/>
</dbReference>
<dbReference type="InterPro" id="IPR002550">
    <property type="entry name" value="CNNM"/>
</dbReference>
<keyword evidence="3" id="KW-0677">Repeat</keyword>
<evidence type="ECO:0000256" key="6">
    <source>
        <dbReference type="PROSITE-ProRule" id="PRU00703"/>
    </source>
</evidence>